<gene>
    <name evidence="1" type="ORF">GXM_09747</name>
</gene>
<sequence length="200" mass="22875">MTQSVYTQQTASSFNYNTSTTVTEVPFKDEQALAQAELNNYIESQAEAVALTQDPLTSRDRRIIGEIIQVEPESVRTIWLESGITVWVRFVNGSCLPFDRDWFAKRVAEVKATLPETPLERNERLSDELEEACVKFNLWHPQIDWLSFSTKLYRNNQLVGYIGCNYQGWYSRPRTYGMNRFASSAEEAITFLGVRPAVAA</sequence>
<protein>
    <submittedName>
        <fullName evidence="1">Uncharacterized protein</fullName>
    </submittedName>
</protein>
<evidence type="ECO:0000313" key="1">
    <source>
        <dbReference type="EMBL" id="QFS52253.1"/>
    </source>
</evidence>
<dbReference type="EMBL" id="CP045228">
    <property type="protein sequence ID" value="QFS52253.1"/>
    <property type="molecule type" value="Genomic_DNA"/>
</dbReference>
<dbReference type="AlphaFoldDB" id="A0A5P8WHC4"/>
<dbReference type="RefSeq" id="WP_225892959.1">
    <property type="nucleotide sequence ID" value="NZ_CP045228.1"/>
</dbReference>
<accession>A0A5P8WHC4</accession>
<reference evidence="1 2" key="1">
    <citation type="submission" date="2019-10" db="EMBL/GenBank/DDBJ databases">
        <title>Genomic and transcriptomic insights into the perfect genentic adaptation of a filamentous nitrogen-fixing cyanobacterium to rice fields.</title>
        <authorList>
            <person name="Chen Z."/>
        </authorList>
    </citation>
    <scope>NUCLEOTIDE SEQUENCE [LARGE SCALE GENOMIC DNA]</scope>
    <source>
        <strain evidence="1">CCNUC1</strain>
    </source>
</reference>
<keyword evidence="2" id="KW-1185">Reference proteome</keyword>
<dbReference type="KEGG" id="nsh:GXM_09747"/>
<organism evidence="1 2">
    <name type="scientific">Nostoc sphaeroides CCNUC1</name>
    <dbReference type="NCBI Taxonomy" id="2653204"/>
    <lineage>
        <taxon>Bacteria</taxon>
        <taxon>Bacillati</taxon>
        <taxon>Cyanobacteriota</taxon>
        <taxon>Cyanophyceae</taxon>
        <taxon>Nostocales</taxon>
        <taxon>Nostocaceae</taxon>
        <taxon>Nostoc</taxon>
    </lineage>
</organism>
<dbReference type="Proteomes" id="UP000326678">
    <property type="component" value="Chromosome pGXM01"/>
</dbReference>
<proteinExistence type="predicted"/>
<name>A0A5P8WHC4_9NOSO</name>
<evidence type="ECO:0000313" key="2">
    <source>
        <dbReference type="Proteomes" id="UP000326678"/>
    </source>
</evidence>